<sequence length="693" mass="75951">MGLLSLGTPLPWHEAQKYSDDVRRQGVAQFLEIWRRQRGRRGDALLWGDEIEYMVVKYDHAQRRVRLSLRAAKTLEALQTIELDAIDRGATPAASWKPEFGRYMLEATPGTPYGPRVADLLAVEENMRSRRRLAAAHLGADEALMALTNFPLLGTYDSLAQATPRAAWLTVEESFFLPDDAITGHARFPTLAKNIRERRTGKVAINVPVFHDTHTPRPWREPCPPSLGMLDAPRRAQALHMPLCALLPDALEDHIYMDAMCFGMGCSCLQVTFQADGIDEARKLYDQLAVLTPVFLALSAAAPIFRGYLADVDCRWDVISASVDDRTPYERGQASAAATSATAATTPANGERDYFDAAYNDLPLTVDPAIEATLRDAGVDLWLARHVAHLFIRDPLVVFHELLDQDPATSSDHFENIQSTNWQTMRFKPPPPHMPDVGWRVEFRSMEIQLTEFENAAFAVFLVLVARMLAAFDVNLYLPLSRVDQNLARAQRRDALSQETFWCRQRILPHHGNRQPGYAALSIDTIINGASHVAARRRAREPPSAAGAAGSAVDSAADSAAADAAAAAVPPFPGLVPLVNTFLDTLSLAPAARARLDRYLHLVSARASGALPTNAAWIRAFVRRHPQYAGDSRVPEAVAHDLCCAMQACVDRGDPTLSDMPLAAVAANTDRVVMPLATAPPTSGPPSSAVPPL</sequence>
<comment type="catalytic activity">
    <reaction evidence="10">
        <text>L-cysteine + L-glutamate + ATP = gamma-L-glutamyl-L-cysteine + ADP + phosphate + H(+)</text>
        <dbReference type="Rhea" id="RHEA:13285"/>
        <dbReference type="ChEBI" id="CHEBI:15378"/>
        <dbReference type="ChEBI" id="CHEBI:29985"/>
        <dbReference type="ChEBI" id="CHEBI:30616"/>
        <dbReference type="ChEBI" id="CHEBI:35235"/>
        <dbReference type="ChEBI" id="CHEBI:43474"/>
        <dbReference type="ChEBI" id="CHEBI:58173"/>
        <dbReference type="ChEBI" id="CHEBI:456216"/>
        <dbReference type="EC" id="6.3.2.2"/>
    </reaction>
</comment>
<proteinExistence type="inferred from homology"/>
<dbReference type="GO" id="GO:0017109">
    <property type="term" value="C:glutamate-cysteine ligase complex"/>
    <property type="evidence" value="ECO:0007669"/>
    <property type="project" value="TreeGrafter"/>
</dbReference>
<evidence type="ECO:0000313" key="12">
    <source>
        <dbReference type="Proteomes" id="UP000274922"/>
    </source>
</evidence>
<dbReference type="SUPFAM" id="SSF55931">
    <property type="entry name" value="Glutamine synthetase/guanido kinase"/>
    <property type="match status" value="1"/>
</dbReference>
<comment type="similarity">
    <text evidence="2 10">Belongs to the glutamate--cysteine ligase type 3 family.</text>
</comment>
<keyword evidence="4 10" id="KW-0436">Ligase</keyword>
<keyword evidence="6 10" id="KW-0547">Nucleotide-binding</keyword>
<keyword evidence="5 10" id="KW-0317">Glutathione biosynthesis</keyword>
<dbReference type="PANTHER" id="PTHR11164:SF0">
    <property type="entry name" value="GLUTAMATE--CYSTEINE LIGASE CATALYTIC SUBUNIT"/>
    <property type="match status" value="1"/>
</dbReference>
<protein>
    <recommendedName>
        <fullName evidence="3 10">Glutamate--cysteine ligase</fullName>
        <ecNumber evidence="3 10">6.3.2.2</ecNumber>
    </recommendedName>
    <alternativeName>
        <fullName evidence="9 10">Gamma-ECS</fullName>
    </alternativeName>
    <alternativeName>
        <fullName evidence="8 10">Gamma-glutamylcysteine synthetase</fullName>
    </alternativeName>
</protein>
<comment type="pathway">
    <text evidence="1 10">Sulfur metabolism; glutathione biosynthesis; glutathione from L-cysteine and L-glutamate: step 1/2.</text>
</comment>
<dbReference type="AlphaFoldDB" id="A0A4P9X6Q0"/>
<dbReference type="EMBL" id="ML014195">
    <property type="protein sequence ID" value="RKP00855.1"/>
    <property type="molecule type" value="Genomic_DNA"/>
</dbReference>
<dbReference type="GO" id="GO:0006750">
    <property type="term" value="P:glutathione biosynthetic process"/>
    <property type="evidence" value="ECO:0007669"/>
    <property type="project" value="UniProtKB-UniRule"/>
</dbReference>
<evidence type="ECO:0000256" key="3">
    <source>
        <dbReference type="ARBA" id="ARBA00012220"/>
    </source>
</evidence>
<gene>
    <name evidence="11" type="ORF">CXG81DRAFT_12713</name>
</gene>
<dbReference type="InterPro" id="IPR004308">
    <property type="entry name" value="GCS"/>
</dbReference>
<evidence type="ECO:0000256" key="7">
    <source>
        <dbReference type="ARBA" id="ARBA00022840"/>
    </source>
</evidence>
<dbReference type="InterPro" id="IPR014746">
    <property type="entry name" value="Gln_synth/guanido_kin_cat_dom"/>
</dbReference>
<organism evidence="11 12">
    <name type="scientific">Caulochytrium protostelioides</name>
    <dbReference type="NCBI Taxonomy" id="1555241"/>
    <lineage>
        <taxon>Eukaryota</taxon>
        <taxon>Fungi</taxon>
        <taxon>Fungi incertae sedis</taxon>
        <taxon>Chytridiomycota</taxon>
        <taxon>Chytridiomycota incertae sedis</taxon>
        <taxon>Chytridiomycetes</taxon>
        <taxon>Caulochytriales</taxon>
        <taxon>Caulochytriaceae</taxon>
        <taxon>Caulochytrium</taxon>
    </lineage>
</organism>
<evidence type="ECO:0000256" key="2">
    <source>
        <dbReference type="ARBA" id="ARBA00008100"/>
    </source>
</evidence>
<keyword evidence="12" id="KW-1185">Reference proteome</keyword>
<reference evidence="12" key="1">
    <citation type="journal article" date="2018" name="Nat. Microbiol.">
        <title>Leveraging single-cell genomics to expand the fungal tree of life.</title>
        <authorList>
            <person name="Ahrendt S.R."/>
            <person name="Quandt C.A."/>
            <person name="Ciobanu D."/>
            <person name="Clum A."/>
            <person name="Salamov A."/>
            <person name="Andreopoulos B."/>
            <person name="Cheng J.F."/>
            <person name="Woyke T."/>
            <person name="Pelin A."/>
            <person name="Henrissat B."/>
            <person name="Reynolds N.K."/>
            <person name="Benny G.L."/>
            <person name="Smith M.E."/>
            <person name="James T.Y."/>
            <person name="Grigoriev I.V."/>
        </authorList>
    </citation>
    <scope>NUCLEOTIDE SEQUENCE [LARGE SCALE GENOMIC DNA]</scope>
    <source>
        <strain evidence="12">ATCC 52028</strain>
    </source>
</reference>
<evidence type="ECO:0000256" key="6">
    <source>
        <dbReference type="ARBA" id="ARBA00022741"/>
    </source>
</evidence>
<evidence type="ECO:0000256" key="5">
    <source>
        <dbReference type="ARBA" id="ARBA00022684"/>
    </source>
</evidence>
<evidence type="ECO:0000256" key="10">
    <source>
        <dbReference type="RuleBase" id="RU367135"/>
    </source>
</evidence>
<evidence type="ECO:0000256" key="1">
    <source>
        <dbReference type="ARBA" id="ARBA00005006"/>
    </source>
</evidence>
<evidence type="ECO:0000256" key="4">
    <source>
        <dbReference type="ARBA" id="ARBA00022598"/>
    </source>
</evidence>
<keyword evidence="7 10" id="KW-0067">ATP-binding</keyword>
<accession>A0A4P9X6Q0</accession>
<dbReference type="OrthoDB" id="7939818at2759"/>
<evidence type="ECO:0000256" key="8">
    <source>
        <dbReference type="ARBA" id="ARBA00030585"/>
    </source>
</evidence>
<dbReference type="EC" id="6.3.2.2" evidence="3 10"/>
<dbReference type="UniPathway" id="UPA00142">
    <property type="reaction ID" value="UER00209"/>
</dbReference>
<dbReference type="STRING" id="1555241.A0A4P9X6Q0"/>
<dbReference type="PANTHER" id="PTHR11164">
    <property type="entry name" value="GLUTAMATE CYSTEINE LIGASE"/>
    <property type="match status" value="1"/>
</dbReference>
<name>A0A4P9X6Q0_9FUNG</name>
<dbReference type="FunFam" id="3.30.590.50:FF:000002">
    <property type="entry name" value="Glutamate--cysteine ligase catalytic subunit"/>
    <property type="match status" value="1"/>
</dbReference>
<evidence type="ECO:0000313" key="11">
    <source>
        <dbReference type="EMBL" id="RKP00855.1"/>
    </source>
</evidence>
<dbReference type="GO" id="GO:0005524">
    <property type="term" value="F:ATP binding"/>
    <property type="evidence" value="ECO:0007669"/>
    <property type="project" value="UniProtKB-UniRule"/>
</dbReference>
<dbReference type="Gene3D" id="3.30.590.50">
    <property type="match status" value="2"/>
</dbReference>
<evidence type="ECO:0000256" key="9">
    <source>
        <dbReference type="ARBA" id="ARBA00032122"/>
    </source>
</evidence>
<dbReference type="GO" id="GO:0004357">
    <property type="term" value="F:glutamate-cysteine ligase activity"/>
    <property type="evidence" value="ECO:0007669"/>
    <property type="project" value="UniProtKB-UniRule"/>
</dbReference>
<dbReference type="Pfam" id="PF03074">
    <property type="entry name" value="GCS"/>
    <property type="match status" value="1"/>
</dbReference>
<dbReference type="Proteomes" id="UP000274922">
    <property type="component" value="Unassembled WGS sequence"/>
</dbReference>
<dbReference type="Gene3D" id="1.10.8.960">
    <property type="match status" value="1"/>
</dbReference>